<organism evidence="2 3">
    <name type="scientific">Calocera cornea HHB12733</name>
    <dbReference type="NCBI Taxonomy" id="1353952"/>
    <lineage>
        <taxon>Eukaryota</taxon>
        <taxon>Fungi</taxon>
        <taxon>Dikarya</taxon>
        <taxon>Basidiomycota</taxon>
        <taxon>Agaricomycotina</taxon>
        <taxon>Dacrymycetes</taxon>
        <taxon>Dacrymycetales</taxon>
        <taxon>Dacrymycetaceae</taxon>
        <taxon>Calocera</taxon>
    </lineage>
</organism>
<evidence type="ECO:0000256" key="1">
    <source>
        <dbReference type="SAM" id="MobiDB-lite"/>
    </source>
</evidence>
<dbReference type="EMBL" id="KV424015">
    <property type="protein sequence ID" value="KZT54389.1"/>
    <property type="molecule type" value="Genomic_DNA"/>
</dbReference>
<gene>
    <name evidence="2" type="ORF">CALCODRAFT_526863</name>
</gene>
<dbReference type="AlphaFoldDB" id="A0A165E9H3"/>
<dbReference type="InParanoid" id="A0A165E9H3"/>
<reference evidence="2 3" key="1">
    <citation type="journal article" date="2016" name="Mol. Biol. Evol.">
        <title>Comparative Genomics of Early-Diverging Mushroom-Forming Fungi Provides Insights into the Origins of Lignocellulose Decay Capabilities.</title>
        <authorList>
            <person name="Nagy L.G."/>
            <person name="Riley R."/>
            <person name="Tritt A."/>
            <person name="Adam C."/>
            <person name="Daum C."/>
            <person name="Floudas D."/>
            <person name="Sun H."/>
            <person name="Yadav J.S."/>
            <person name="Pangilinan J."/>
            <person name="Larsson K.H."/>
            <person name="Matsuura K."/>
            <person name="Barry K."/>
            <person name="Labutti K."/>
            <person name="Kuo R."/>
            <person name="Ohm R.A."/>
            <person name="Bhattacharya S.S."/>
            <person name="Shirouzu T."/>
            <person name="Yoshinaga Y."/>
            <person name="Martin F.M."/>
            <person name="Grigoriev I.V."/>
            <person name="Hibbett D.S."/>
        </authorList>
    </citation>
    <scope>NUCLEOTIDE SEQUENCE [LARGE SCALE GENOMIC DNA]</scope>
    <source>
        <strain evidence="2 3">HHB12733</strain>
    </source>
</reference>
<evidence type="ECO:0000313" key="2">
    <source>
        <dbReference type="EMBL" id="KZT54389.1"/>
    </source>
</evidence>
<feature type="region of interest" description="Disordered" evidence="1">
    <location>
        <begin position="58"/>
        <end position="77"/>
    </location>
</feature>
<accession>A0A165E9H3</accession>
<keyword evidence="3" id="KW-1185">Reference proteome</keyword>
<dbReference type="Proteomes" id="UP000076842">
    <property type="component" value="Unassembled WGS sequence"/>
</dbReference>
<dbReference type="OrthoDB" id="10520424at2759"/>
<sequence length="634" mass="69858">MSVALLPTASLPLSSGSSLSAVAVVPNSNLVMPHTSNLLQTQTLKGLYPCVFEGVPAKRPRPASSDSDGTEDSLVTSQAHWLSKTDPVFDFQRPPTPESGSTGSGPMSLLLTYENVGVSPAADEIGLDPSAYTYQVTNDHLGFHDGVSLTRSSDTLAYNGRWSVHRVYDGGVDMHVRDWETGQYVNLDCGIQEWNYTANFIKDYVIVLTASRVLLFDLESIDRNAVEANTEAELVEPTATLEFSNMAGVSGHRSWSAVVQPIASDSKDTTEEALAVILRRNAHSLSAFRLERLANSGGFDLCICGHIEIDPELYYLSAMGLDDSGSTAAWLLHDICCRSYVMSANIDLQHRGNKAFRPSTLYKSQPGHPLVHCDAMWLPGVDGAIVITQKYSSVGYVLKACSRGQSKILDMYTPDHQFSGIAGQPHKLNWQPHPGERQEDSHLLYAPVPKRRSLRDAISTICADQITQKWSSAMRQCPSPSVRQSTTFPLRIAKDRLPHGYRLDVQDVSAYYYKFPDGGLEALLRGFDVPGIPRPVAYSAERDQLIAGLPFDGYDIFYGLQEGEGLAKWTISTYTLMPEDKLRLPDHSLHLECCAINRDNIFTDFARAIDLDSIKGIDPTERAMAMERFGLLAE</sequence>
<name>A0A165E9H3_9BASI</name>
<proteinExistence type="predicted"/>
<evidence type="ECO:0000313" key="3">
    <source>
        <dbReference type="Proteomes" id="UP000076842"/>
    </source>
</evidence>
<protein>
    <submittedName>
        <fullName evidence="2">Uncharacterized protein</fullName>
    </submittedName>
</protein>